<evidence type="ECO:0000256" key="12">
    <source>
        <dbReference type="ARBA" id="ARBA00023054"/>
    </source>
</evidence>
<feature type="compositionally biased region" description="Polar residues" evidence="18">
    <location>
        <begin position="902"/>
        <end position="922"/>
    </location>
</feature>
<feature type="domain" description="RING-type" evidence="19">
    <location>
        <begin position="938"/>
        <end position="978"/>
    </location>
</feature>
<evidence type="ECO:0000256" key="16">
    <source>
        <dbReference type="PROSITE-ProRule" id="PRU00175"/>
    </source>
</evidence>
<evidence type="ECO:0000256" key="8">
    <source>
        <dbReference type="ARBA" id="ARBA00022771"/>
    </source>
</evidence>
<dbReference type="InterPro" id="IPR033103">
    <property type="entry name" value="DZIP3_RING-H2_finger"/>
</dbReference>
<evidence type="ECO:0000256" key="9">
    <source>
        <dbReference type="ARBA" id="ARBA00022786"/>
    </source>
</evidence>
<comment type="pathway">
    <text evidence="3">Protein modification; protein ubiquitination.</text>
</comment>
<reference evidence="21" key="3">
    <citation type="submission" date="2025-08" db="UniProtKB">
        <authorList>
            <consortium name="RefSeq"/>
        </authorList>
    </citation>
    <scope>IDENTIFICATION</scope>
    <source>
        <strain evidence="21">17A/GY</strain>
        <tissue evidence="21">Liver</tissue>
    </source>
</reference>
<reference evidence="20" key="2">
    <citation type="journal article" date="2020" name="Biotechnol. Bioeng.">
        <title>Chromosome-scale scaffolds for the Chinese hamster reference genome assembly to facilitate the study of the CHO epigenome.</title>
        <authorList>
            <person name="Hilliard W."/>
            <person name="MacDonald M."/>
            <person name="Lee K.H."/>
        </authorList>
    </citation>
    <scope>NUCLEOTIDE SEQUENCE [LARGE SCALE GENOMIC DNA]</scope>
    <source>
        <strain evidence="20">17A/GY</strain>
    </source>
</reference>
<feature type="compositionally biased region" description="Basic and acidic residues" evidence="18">
    <location>
        <begin position="882"/>
        <end position="897"/>
    </location>
</feature>
<dbReference type="SUPFAM" id="SSF57850">
    <property type="entry name" value="RING/U-box"/>
    <property type="match status" value="1"/>
</dbReference>
<dbReference type="GO" id="GO:0008270">
    <property type="term" value="F:zinc ion binding"/>
    <property type="evidence" value="ECO:0007669"/>
    <property type="project" value="UniProtKB-KW"/>
</dbReference>
<feature type="compositionally biased region" description="Basic and acidic residues" evidence="18">
    <location>
        <begin position="18"/>
        <end position="42"/>
    </location>
</feature>
<dbReference type="GO" id="GO:0031593">
    <property type="term" value="F:polyubiquitin modification-dependent protein binding"/>
    <property type="evidence" value="ECO:0007669"/>
    <property type="project" value="TreeGrafter"/>
</dbReference>
<feature type="coiled-coil region" evidence="17">
    <location>
        <begin position="601"/>
        <end position="653"/>
    </location>
</feature>
<sequence>MDSLTEEFFVSGDPDVEEQTKEETENKVEKPISQLDKEKTDIPTDPDPVNILLEVKKLLNAISTLPKGVVPNVEKFIQEDFSFQTMQREVATNSQTGEEIVPTLTLHFLITQLETALRNIQATNCTVHQINIGYYLTLLFLYGVALTERGKKEDCTEAENKFLVMKMVIQENEICENFMTLVYFGRGLLRCAQKRYNGGLLEFHKSLQEIGDTDDDWFDVDSTDDEDLLTSFKDVLNNFIKTTESNIMKQTICSYLDCERSCESDILKNTNYKGFFQLMCSKSCCIYFHKICWKKFKNLKYPGENDQSFSGKKCLKEGCAGDMVRMLQCDVPGIVKILFEVVRKDEYVTIENLGASYKKLMSLELTDTDIRSEFDLKLNTKGIALQSITGSQRIDIEELQNDEEELSPPLMEYSIDVKSNTEMQLAEINKDVASIPSESSTESVKDLQEVKSKTKKKKKTKNKKDKDSEEEQGSYMVEKDDQLETEQLDGHTLSTYVKTDASDAQEDSAPEDKFCSLDELHILDMIEQGSSGKESIDCKETEKERLAHQHQLYKLQYECEDYKRQLKTVTFRWQENQMQIKKKEKIIVSLNQQVAIGINKVSKLQRQIHAKDDEIKNLKDQLSMKRSQWEMEKHNLESTVKAYLNKLNAETNRALTAEVYFLQCRRDFGLLHLEQTEKECLNQLARVTHMAASNLESLQLKAAVDSWNAIVADVRNKIAYLRTQYNEQINKVKQGFALSTLPPVQLPPPPPSPEILIQQFLGRPLVKESFFRPILTVPQMPAVCPGVISAAVQPRPPLMPGITWAMPTPIGDTVSPSASLCSEPLMINWERITDRLKMAFPQQTRKELSDFLQQLKDSHGKAVSRLTFDEIVYKISQMIEPKKSESEGKSAAADDKSASPSHTSSQPKAPQTPKSSQDSTTWEGDKDVDNEEEEEEPCVICHENLSPENLSVLPCAHKFHSQCIRPWLMQQGTCPTCRLHVLLPEDFPGHPNGQLPKI</sequence>
<dbReference type="FunFam" id="3.30.40.10:FF:000308">
    <property type="entry name" value="E3 ubiquitin-protein ligase DZIP3 isoform X1"/>
    <property type="match status" value="1"/>
</dbReference>
<evidence type="ECO:0000256" key="2">
    <source>
        <dbReference type="ARBA" id="ARBA00004496"/>
    </source>
</evidence>
<dbReference type="Pfam" id="PF13639">
    <property type="entry name" value="zf-RING_2"/>
    <property type="match status" value="1"/>
</dbReference>
<keyword evidence="10" id="KW-0862">Zinc</keyword>
<evidence type="ECO:0000313" key="21">
    <source>
        <dbReference type="RefSeq" id="XP_027268353.1"/>
    </source>
</evidence>
<dbReference type="GO" id="GO:0061630">
    <property type="term" value="F:ubiquitin protein ligase activity"/>
    <property type="evidence" value="ECO:0007669"/>
    <property type="project" value="UniProtKB-EC"/>
</dbReference>
<feature type="region of interest" description="Disordered" evidence="18">
    <location>
        <begin position="431"/>
        <end position="484"/>
    </location>
</feature>
<evidence type="ECO:0000256" key="14">
    <source>
        <dbReference type="ARBA" id="ARBA00071921"/>
    </source>
</evidence>
<evidence type="ECO:0000256" key="1">
    <source>
        <dbReference type="ARBA" id="ARBA00000900"/>
    </source>
</evidence>
<proteinExistence type="predicted"/>
<keyword evidence="6" id="KW-0808">Transferase</keyword>
<evidence type="ECO:0000256" key="3">
    <source>
        <dbReference type="ARBA" id="ARBA00004906"/>
    </source>
</evidence>
<comment type="function">
    <text evidence="13">E3 Ubiquitin ligase proteins mediate ubiquitination and subsequent proteasomal degradation of target proteins. E3 ubiquitin ligases accept ubiquitin from an E2 ubiquitin-conjugating enzyme in the form of a thioester and then directly transfers the ubiquitin to targeted substrates. Able to specifically bind RNA.</text>
</comment>
<dbReference type="InterPro" id="IPR056872">
    <property type="entry name" value="TTC3/DZIP3-like_helical"/>
</dbReference>
<feature type="compositionally biased region" description="Acidic residues" evidence="18">
    <location>
        <begin position="926"/>
        <end position="935"/>
    </location>
</feature>
<dbReference type="Pfam" id="PF19179">
    <property type="entry name" value="TTC3_DZIP3_dom"/>
    <property type="match status" value="1"/>
</dbReference>
<keyword evidence="9" id="KW-0833">Ubl conjugation pathway</keyword>
<evidence type="ECO:0000256" key="17">
    <source>
        <dbReference type="SAM" id="Coils"/>
    </source>
</evidence>
<keyword evidence="12 17" id="KW-0175">Coiled coil</keyword>
<organism evidence="20 21">
    <name type="scientific">Cricetulus griseus</name>
    <name type="common">Chinese hamster</name>
    <name type="synonym">Cricetulus barabensis griseus</name>
    <dbReference type="NCBI Taxonomy" id="10029"/>
    <lineage>
        <taxon>Eukaryota</taxon>
        <taxon>Metazoa</taxon>
        <taxon>Chordata</taxon>
        <taxon>Craniata</taxon>
        <taxon>Vertebrata</taxon>
        <taxon>Euteleostomi</taxon>
        <taxon>Mammalia</taxon>
        <taxon>Eutheria</taxon>
        <taxon>Euarchontoglires</taxon>
        <taxon>Glires</taxon>
        <taxon>Rodentia</taxon>
        <taxon>Myomorpha</taxon>
        <taxon>Muroidea</taxon>
        <taxon>Cricetidae</taxon>
        <taxon>Cricetinae</taxon>
        <taxon>Cricetulus</taxon>
    </lineage>
</organism>
<dbReference type="InterPro" id="IPR043866">
    <property type="entry name" value="TTC3/DZIP3_dom"/>
</dbReference>
<keyword evidence="8 16" id="KW-0863">Zinc-finger</keyword>
<accession>A0A9J7JPB1</accession>
<dbReference type="RefSeq" id="XP_003500125.1">
    <property type="nucleotide sequence ID" value="XM_003500077.5"/>
</dbReference>
<dbReference type="RefSeq" id="XP_027268353.1">
    <property type="nucleotide sequence ID" value="XM_027412552.2"/>
</dbReference>
<feature type="region of interest" description="Disordered" evidence="18">
    <location>
        <begin position="1"/>
        <end position="43"/>
    </location>
</feature>
<dbReference type="InterPro" id="IPR013083">
    <property type="entry name" value="Znf_RING/FYVE/PHD"/>
</dbReference>
<dbReference type="GeneID" id="100761551"/>
<dbReference type="CDD" id="cd16460">
    <property type="entry name" value="RING-H2_DZIP3"/>
    <property type="match status" value="1"/>
</dbReference>
<dbReference type="Proteomes" id="UP001108280">
    <property type="component" value="Chromosome 4"/>
</dbReference>
<dbReference type="SMART" id="SM00184">
    <property type="entry name" value="RING"/>
    <property type="match status" value="1"/>
</dbReference>
<dbReference type="OrthoDB" id="8062037at2759"/>
<protein>
    <recommendedName>
        <fullName evidence="14">E3 ubiquitin-protein ligase DZIP3</fullName>
        <ecNumber evidence="4">2.3.2.27</ecNumber>
    </recommendedName>
    <alternativeName>
        <fullName evidence="15">RING-type E3 ubiquitin transferase DZIP3</fullName>
    </alternativeName>
</protein>
<evidence type="ECO:0000256" key="13">
    <source>
        <dbReference type="ARBA" id="ARBA00056312"/>
    </source>
</evidence>
<keyword evidence="20" id="KW-1185">Reference proteome</keyword>
<gene>
    <name evidence="21" type="primary">Dzip3</name>
</gene>
<feature type="region of interest" description="Disordered" evidence="18">
    <location>
        <begin position="882"/>
        <end position="935"/>
    </location>
</feature>
<evidence type="ECO:0000256" key="7">
    <source>
        <dbReference type="ARBA" id="ARBA00022723"/>
    </source>
</evidence>
<dbReference type="PROSITE" id="PS50089">
    <property type="entry name" value="ZF_RING_2"/>
    <property type="match status" value="1"/>
</dbReference>
<evidence type="ECO:0000313" key="20">
    <source>
        <dbReference type="Proteomes" id="UP001108280"/>
    </source>
</evidence>
<evidence type="ECO:0000256" key="6">
    <source>
        <dbReference type="ARBA" id="ARBA00022679"/>
    </source>
</evidence>
<dbReference type="Pfam" id="PF24525">
    <property type="entry name" value="TTC3"/>
    <property type="match status" value="1"/>
</dbReference>
<dbReference type="PANTHER" id="PTHR15727:SF4">
    <property type="entry name" value="E3 UBIQUITIN-PROTEIN LIGASE DZIP3"/>
    <property type="match status" value="1"/>
</dbReference>
<dbReference type="EC" id="2.3.2.27" evidence="4"/>
<evidence type="ECO:0000256" key="5">
    <source>
        <dbReference type="ARBA" id="ARBA00022490"/>
    </source>
</evidence>
<keyword evidence="11" id="KW-0694">RNA-binding</keyword>
<evidence type="ECO:0000256" key="15">
    <source>
        <dbReference type="ARBA" id="ARBA00078162"/>
    </source>
</evidence>
<reference evidence="20" key="1">
    <citation type="journal article" date="2018" name="Biotechnol. Bioeng.">
        <title>A reference genome of the Chinese hamster based on a hybrid assembly strategy.</title>
        <authorList>
            <person name="Rupp O."/>
            <person name="MacDonald M.L."/>
            <person name="Li S."/>
            <person name="Dhiman H."/>
            <person name="Polson S."/>
            <person name="Griep S."/>
            <person name="Heffner K."/>
            <person name="Hernandez I."/>
            <person name="Brinkrolf K."/>
            <person name="Jadhav V."/>
            <person name="Samoudi M."/>
            <person name="Hao H."/>
            <person name="Kingham B."/>
            <person name="Goesmann A."/>
            <person name="Betenbaugh M.J."/>
            <person name="Lewis N.E."/>
            <person name="Borth N."/>
            <person name="Lee K.H."/>
        </authorList>
    </citation>
    <scope>NUCLEOTIDE SEQUENCE [LARGE SCALE GENOMIC DNA]</scope>
    <source>
        <strain evidence="20">17A/GY</strain>
    </source>
</reference>
<dbReference type="InterPro" id="IPR001841">
    <property type="entry name" value="Znf_RING"/>
</dbReference>
<feature type="compositionally biased region" description="Basic residues" evidence="18">
    <location>
        <begin position="453"/>
        <end position="463"/>
    </location>
</feature>
<keyword evidence="5" id="KW-0963">Cytoplasm</keyword>
<dbReference type="PANTHER" id="PTHR15727">
    <property type="entry name" value="RING FINGER PROTEIN 214"/>
    <property type="match status" value="1"/>
</dbReference>
<dbReference type="GO" id="GO:0005737">
    <property type="term" value="C:cytoplasm"/>
    <property type="evidence" value="ECO:0007669"/>
    <property type="project" value="UniProtKB-SubCell"/>
</dbReference>
<dbReference type="InterPro" id="IPR056870">
    <property type="entry name" value="TTC3/DZIP3/RBM44-like_helical"/>
</dbReference>
<dbReference type="GO" id="GO:0000209">
    <property type="term" value="P:protein polyubiquitination"/>
    <property type="evidence" value="ECO:0007669"/>
    <property type="project" value="InterPro"/>
</dbReference>
<evidence type="ECO:0000256" key="18">
    <source>
        <dbReference type="SAM" id="MobiDB-lite"/>
    </source>
</evidence>
<dbReference type="Pfam" id="PF24905">
    <property type="entry name" value="TTC3_9th"/>
    <property type="match status" value="1"/>
</dbReference>
<evidence type="ECO:0000256" key="11">
    <source>
        <dbReference type="ARBA" id="ARBA00022884"/>
    </source>
</evidence>
<evidence type="ECO:0000256" key="10">
    <source>
        <dbReference type="ARBA" id="ARBA00022833"/>
    </source>
</evidence>
<dbReference type="AlphaFoldDB" id="A0A9J7JPB1"/>
<comment type="subcellular location">
    <subcellularLocation>
        <location evidence="2">Cytoplasm</location>
    </subcellularLocation>
</comment>
<evidence type="ECO:0000256" key="4">
    <source>
        <dbReference type="ARBA" id="ARBA00012483"/>
    </source>
</evidence>
<name>A0A9J7JPB1_CRIGR</name>
<evidence type="ECO:0000259" key="19">
    <source>
        <dbReference type="PROSITE" id="PS50089"/>
    </source>
</evidence>
<dbReference type="CTD" id="9666"/>
<dbReference type="Gene3D" id="3.30.40.10">
    <property type="entry name" value="Zinc/RING finger domain, C3HC4 (zinc finger)"/>
    <property type="match status" value="1"/>
</dbReference>
<dbReference type="GO" id="GO:0003723">
    <property type="term" value="F:RNA binding"/>
    <property type="evidence" value="ECO:0007669"/>
    <property type="project" value="UniProtKB-KW"/>
</dbReference>
<keyword evidence="7" id="KW-0479">Metal-binding</keyword>
<feature type="compositionally biased region" description="Basic and acidic residues" evidence="18">
    <location>
        <begin position="443"/>
        <end position="452"/>
    </location>
</feature>
<comment type="catalytic activity">
    <reaction evidence="1">
        <text>S-ubiquitinyl-[E2 ubiquitin-conjugating enzyme]-L-cysteine + [acceptor protein]-L-lysine = [E2 ubiquitin-conjugating enzyme]-L-cysteine + N(6)-ubiquitinyl-[acceptor protein]-L-lysine.</text>
        <dbReference type="EC" id="2.3.2.27"/>
    </reaction>
</comment>